<protein>
    <submittedName>
        <fullName evidence="2">PilT protein-like protein</fullName>
    </submittedName>
</protein>
<dbReference type="EMBL" id="LCOZ01000014">
    <property type="protein sequence ID" value="KKU87569.1"/>
    <property type="molecule type" value="Genomic_DNA"/>
</dbReference>
<accession>A0A0G1U0I5</accession>
<dbReference type="PANTHER" id="PTHR38826:SF5">
    <property type="entry name" value="RIBONUCLEASE VAPC13"/>
    <property type="match status" value="1"/>
</dbReference>
<evidence type="ECO:0000259" key="1">
    <source>
        <dbReference type="SMART" id="SM00670"/>
    </source>
</evidence>
<gene>
    <name evidence="2" type="ORF">UY17_C0014G0007</name>
</gene>
<dbReference type="InterPro" id="IPR052106">
    <property type="entry name" value="PINc/VapC_TA"/>
</dbReference>
<comment type="caution">
    <text evidence="2">The sequence shown here is derived from an EMBL/GenBank/DDBJ whole genome shotgun (WGS) entry which is preliminary data.</text>
</comment>
<organism evidence="2 3">
    <name type="scientific">Candidatus Beckwithbacteria bacterium GW2011_GWC2_47_9</name>
    <dbReference type="NCBI Taxonomy" id="1618373"/>
    <lineage>
        <taxon>Bacteria</taxon>
        <taxon>Candidatus Beckwithiibacteriota</taxon>
    </lineage>
</organism>
<reference evidence="2 3" key="1">
    <citation type="journal article" date="2015" name="Nature">
        <title>rRNA introns, odd ribosomes, and small enigmatic genomes across a large radiation of phyla.</title>
        <authorList>
            <person name="Brown C.T."/>
            <person name="Hug L.A."/>
            <person name="Thomas B.C."/>
            <person name="Sharon I."/>
            <person name="Castelle C.J."/>
            <person name="Singh A."/>
            <person name="Wilkins M.J."/>
            <person name="Williams K.H."/>
            <person name="Banfield J.F."/>
        </authorList>
    </citation>
    <scope>NUCLEOTIDE SEQUENCE [LARGE SCALE GENOMIC DNA]</scope>
</reference>
<dbReference type="Gene3D" id="3.40.50.1010">
    <property type="entry name" value="5'-nuclease"/>
    <property type="match status" value="1"/>
</dbReference>
<feature type="domain" description="PIN" evidence="1">
    <location>
        <begin position="2"/>
        <end position="123"/>
    </location>
</feature>
<dbReference type="SUPFAM" id="SSF88723">
    <property type="entry name" value="PIN domain-like"/>
    <property type="match status" value="1"/>
</dbReference>
<evidence type="ECO:0000313" key="2">
    <source>
        <dbReference type="EMBL" id="KKU87569.1"/>
    </source>
</evidence>
<dbReference type="Pfam" id="PF01850">
    <property type="entry name" value="PIN"/>
    <property type="match status" value="1"/>
</dbReference>
<evidence type="ECO:0000313" key="3">
    <source>
        <dbReference type="Proteomes" id="UP000034772"/>
    </source>
</evidence>
<dbReference type="AlphaFoldDB" id="A0A0G1U0I5"/>
<dbReference type="Proteomes" id="UP000034772">
    <property type="component" value="Unassembled WGS sequence"/>
</dbReference>
<sequence>MKKLFLDTNIWLRFILEDNEQAKDCRELIAQVEAGKWRVYTSTIVMLEINYVLSSVYKIKRSEVLRDLEAILKTRNLTLIEKTDFNQALKFYRQFGVKLSDCLIAAQLPKKMILVSYDQDFKKLPITVKTPANLL</sequence>
<dbReference type="PANTHER" id="PTHR38826">
    <property type="entry name" value="RIBONUCLEASE VAPC13"/>
    <property type="match status" value="1"/>
</dbReference>
<dbReference type="InterPro" id="IPR002716">
    <property type="entry name" value="PIN_dom"/>
</dbReference>
<dbReference type="InterPro" id="IPR029060">
    <property type="entry name" value="PIN-like_dom_sf"/>
</dbReference>
<name>A0A0G1U0I5_9BACT</name>
<proteinExistence type="predicted"/>
<dbReference type="SMART" id="SM00670">
    <property type="entry name" value="PINc"/>
    <property type="match status" value="1"/>
</dbReference>